<keyword evidence="1" id="KW-1133">Transmembrane helix</keyword>
<gene>
    <name evidence="2" type="ORF">F0562_005207</name>
</gene>
<dbReference type="EMBL" id="CM018043">
    <property type="protein sequence ID" value="KAA8530498.1"/>
    <property type="molecule type" value="Genomic_DNA"/>
</dbReference>
<proteinExistence type="predicted"/>
<dbReference type="Proteomes" id="UP000325577">
    <property type="component" value="Linkage Group LG2"/>
</dbReference>
<reference evidence="2 3" key="1">
    <citation type="submission" date="2019-09" db="EMBL/GenBank/DDBJ databases">
        <title>A chromosome-level genome assembly of the Chinese tupelo Nyssa sinensis.</title>
        <authorList>
            <person name="Yang X."/>
            <person name="Kang M."/>
            <person name="Yang Y."/>
            <person name="Xiong H."/>
            <person name="Wang M."/>
            <person name="Zhang Z."/>
            <person name="Wang Z."/>
            <person name="Wu H."/>
            <person name="Ma T."/>
            <person name="Liu J."/>
            <person name="Xi Z."/>
        </authorList>
    </citation>
    <scope>NUCLEOTIDE SEQUENCE [LARGE SCALE GENOMIC DNA]</scope>
    <source>
        <strain evidence="2">J267</strain>
        <tissue evidence="2">Leaf</tissue>
    </source>
</reference>
<evidence type="ECO:0000313" key="3">
    <source>
        <dbReference type="Proteomes" id="UP000325577"/>
    </source>
</evidence>
<keyword evidence="1" id="KW-0812">Transmembrane</keyword>
<dbReference type="AlphaFoldDB" id="A0A5J5AJV8"/>
<feature type="transmembrane region" description="Helical" evidence="1">
    <location>
        <begin position="22"/>
        <end position="45"/>
    </location>
</feature>
<name>A0A5J5AJV8_9ASTE</name>
<evidence type="ECO:0000313" key="2">
    <source>
        <dbReference type="EMBL" id="KAA8530498.1"/>
    </source>
</evidence>
<accession>A0A5J5AJV8</accession>
<keyword evidence="3" id="KW-1185">Reference proteome</keyword>
<organism evidence="2 3">
    <name type="scientific">Nyssa sinensis</name>
    <dbReference type="NCBI Taxonomy" id="561372"/>
    <lineage>
        <taxon>Eukaryota</taxon>
        <taxon>Viridiplantae</taxon>
        <taxon>Streptophyta</taxon>
        <taxon>Embryophyta</taxon>
        <taxon>Tracheophyta</taxon>
        <taxon>Spermatophyta</taxon>
        <taxon>Magnoliopsida</taxon>
        <taxon>eudicotyledons</taxon>
        <taxon>Gunneridae</taxon>
        <taxon>Pentapetalae</taxon>
        <taxon>asterids</taxon>
        <taxon>Cornales</taxon>
        <taxon>Nyssaceae</taxon>
        <taxon>Nyssa</taxon>
    </lineage>
</organism>
<evidence type="ECO:0000256" key="1">
    <source>
        <dbReference type="SAM" id="Phobius"/>
    </source>
</evidence>
<protein>
    <submittedName>
        <fullName evidence="2">Uncharacterized protein</fullName>
    </submittedName>
</protein>
<sequence>MTSFIDEENAGVARYVGLSSPAMMTAIFGLVSSSVIIGISGSFLVSLDELGNRFRDEQARMTNATVMSTKTRAKLPKR</sequence>
<keyword evidence="1" id="KW-0472">Membrane</keyword>